<dbReference type="RefSeq" id="WP_095415822.1">
    <property type="nucleotide sequence ID" value="NZ_CP018477.1"/>
</dbReference>
<dbReference type="KEGG" id="ttf:THTE_3305"/>
<dbReference type="GO" id="GO:0046373">
    <property type="term" value="P:L-arabinose metabolic process"/>
    <property type="evidence" value="ECO:0007669"/>
    <property type="project" value="InterPro"/>
</dbReference>
<protein>
    <recommendedName>
        <fullName evidence="3">non-reducing end alpha-L-arabinofuranosidase</fullName>
        <ecNumber evidence="3">3.2.1.55</ecNumber>
    </recommendedName>
</protein>
<keyword evidence="6 8" id="KW-0378">Hydrolase</keyword>
<dbReference type="GO" id="GO:0005576">
    <property type="term" value="C:extracellular region"/>
    <property type="evidence" value="ECO:0007669"/>
    <property type="project" value="UniProtKB-SubCell"/>
</dbReference>
<keyword evidence="7" id="KW-0326">Glycosidase</keyword>
<dbReference type="PANTHER" id="PTHR40631">
    <property type="entry name" value="ALPHA-L-ARABINOFURANOSIDASE AXHA-2-RELATED"/>
    <property type="match status" value="1"/>
</dbReference>
<dbReference type="CDD" id="cd08987">
    <property type="entry name" value="GH62"/>
    <property type="match status" value="1"/>
</dbReference>
<evidence type="ECO:0000256" key="6">
    <source>
        <dbReference type="ARBA" id="ARBA00022801"/>
    </source>
</evidence>
<dbReference type="EC" id="3.2.1.55" evidence="3"/>
<comment type="catalytic activity">
    <reaction evidence="1">
        <text>Hydrolysis of terminal non-reducing alpha-L-arabinofuranoside residues in alpha-L-arabinosides.</text>
        <dbReference type="EC" id="3.2.1.55"/>
    </reaction>
</comment>
<evidence type="ECO:0000256" key="2">
    <source>
        <dbReference type="ARBA" id="ARBA00004613"/>
    </source>
</evidence>
<dbReference type="OrthoDB" id="9795554at2"/>
<evidence type="ECO:0000256" key="4">
    <source>
        <dbReference type="ARBA" id="ARBA00022525"/>
    </source>
</evidence>
<evidence type="ECO:0000256" key="1">
    <source>
        <dbReference type="ARBA" id="ARBA00001462"/>
    </source>
</evidence>
<comment type="subcellular location">
    <subcellularLocation>
        <location evidence="2">Secreted</location>
    </subcellularLocation>
</comment>
<evidence type="ECO:0000313" key="9">
    <source>
        <dbReference type="Proteomes" id="UP000215086"/>
    </source>
</evidence>
<keyword evidence="9" id="KW-1185">Reference proteome</keyword>
<keyword evidence="5" id="KW-0732">Signal</keyword>
<proteinExistence type="predicted"/>
<gene>
    <name evidence="8" type="ORF">THTE_3305</name>
</gene>
<dbReference type="Proteomes" id="UP000215086">
    <property type="component" value="Chromosome"/>
</dbReference>
<dbReference type="SUPFAM" id="SSF75005">
    <property type="entry name" value="Arabinanase/levansucrase/invertase"/>
    <property type="match status" value="1"/>
</dbReference>
<evidence type="ECO:0000256" key="3">
    <source>
        <dbReference type="ARBA" id="ARBA00012670"/>
    </source>
</evidence>
<accession>A0A286RIX5</accession>
<dbReference type="Pfam" id="PF03664">
    <property type="entry name" value="Glyco_hydro_62"/>
    <property type="match status" value="1"/>
</dbReference>
<organism evidence="8 9">
    <name type="scientific">Thermogutta terrifontis</name>
    <dbReference type="NCBI Taxonomy" id="1331910"/>
    <lineage>
        <taxon>Bacteria</taxon>
        <taxon>Pseudomonadati</taxon>
        <taxon>Planctomycetota</taxon>
        <taxon>Planctomycetia</taxon>
        <taxon>Pirellulales</taxon>
        <taxon>Thermoguttaceae</taxon>
        <taxon>Thermogutta</taxon>
    </lineage>
</organism>
<dbReference type="InterPro" id="IPR005193">
    <property type="entry name" value="GH62_arabinosidase"/>
</dbReference>
<dbReference type="InterPro" id="IPR023296">
    <property type="entry name" value="Glyco_hydro_beta-prop_sf"/>
</dbReference>
<reference evidence="8 9" key="1">
    <citation type="journal article" name="Front. Microbiol.">
        <title>Sugar Metabolism of the First Thermophilic Planctomycete Thermogutta terrifontis: Comparative Genomic and Transcriptomic Approaches.</title>
        <authorList>
            <person name="Elcheninov A.G."/>
            <person name="Menzel P."/>
            <person name="Gudbergsdottir S.R."/>
            <person name="Slesarev A.I."/>
            <person name="Kadnikov V.V."/>
            <person name="Krogh A."/>
            <person name="Bonch-Osmolovskaya E.A."/>
            <person name="Peng X."/>
            <person name="Kublanov I.V."/>
        </authorList>
    </citation>
    <scope>NUCLEOTIDE SEQUENCE [LARGE SCALE GENOMIC DNA]</scope>
    <source>
        <strain evidence="8 9">R1</strain>
    </source>
</reference>
<dbReference type="PANTHER" id="PTHR40631:SF2">
    <property type="entry name" value="ALPHA-L-ARABINOFURANOSIDASE"/>
    <property type="match status" value="1"/>
</dbReference>
<dbReference type="AlphaFoldDB" id="A0A286RIX5"/>
<dbReference type="Gene3D" id="2.115.10.20">
    <property type="entry name" value="Glycosyl hydrolase domain, family 43"/>
    <property type="match status" value="1"/>
</dbReference>
<name>A0A286RIX5_9BACT</name>
<evidence type="ECO:0000313" key="8">
    <source>
        <dbReference type="EMBL" id="ASV75907.1"/>
    </source>
</evidence>
<keyword evidence="4" id="KW-0964">Secreted</keyword>
<dbReference type="GO" id="GO:0046556">
    <property type="term" value="F:alpha-L-arabinofuranosidase activity"/>
    <property type="evidence" value="ECO:0007669"/>
    <property type="project" value="UniProtKB-EC"/>
</dbReference>
<dbReference type="EMBL" id="CP018477">
    <property type="protein sequence ID" value="ASV75907.1"/>
    <property type="molecule type" value="Genomic_DNA"/>
</dbReference>
<evidence type="ECO:0000256" key="5">
    <source>
        <dbReference type="ARBA" id="ARBA00022729"/>
    </source>
</evidence>
<evidence type="ECO:0000256" key="7">
    <source>
        <dbReference type="ARBA" id="ARBA00023295"/>
    </source>
</evidence>
<sequence length="356" mass="41621">MRTASYSLRMVMFVIAGVVFGGRVTAESPSAKLWPSAFQTGSFHWVVGPPIVAARESTAEVTYFSIKDPSVVRFEDRWHLFCTVRGKPRTHQVEYLILRDWKDKQPRREFLKITDGYYCAPQVFYFRPHKKWYLIYQTSDLSRKPALQPAFSTNERLDDVEGWSPPSFLFPTGPEGVQRWIDFWIICDEERAYLFFTSLDGQFWRSETPLKDFPHGWSQPRVVLRADIFEAAHVYRLKGLPLYLAIIEAQNGSRRYYKAYLADRLDGEWRALAAERDKPFLGPQNVTFRGEPWCESFSHGELIREGIDERMEVNPDRLEMLFQGVSDQEMRGKVYGEIPWRLGLAVQQLPVIRERE</sequence>